<dbReference type="PANTHER" id="PTHR11472">
    <property type="entry name" value="DNA REPAIR DEAD HELICASE RAD3/XP-D SUBFAMILY MEMBER"/>
    <property type="match status" value="1"/>
</dbReference>
<evidence type="ECO:0000313" key="23">
    <source>
        <dbReference type="EMBL" id="KAK7056977.1"/>
    </source>
</evidence>
<dbReference type="InterPro" id="IPR013020">
    <property type="entry name" value="Rad3/Chl1-like"/>
</dbReference>
<gene>
    <name evidence="23" type="primary">CHL1</name>
    <name evidence="23" type="ORF">VNI00_002695</name>
</gene>
<dbReference type="GO" id="GO:0005634">
    <property type="term" value="C:nucleus"/>
    <property type="evidence" value="ECO:0007669"/>
    <property type="project" value="UniProtKB-SubCell"/>
</dbReference>
<protein>
    <recommendedName>
        <fullName evidence="5">ATP-dependent DNA helicase CHL1</fullName>
        <ecNumber evidence="17">5.6.2.3</ecNumber>
    </recommendedName>
    <alternativeName>
        <fullName evidence="4">ATP-dependent DNA helicase chl1</fullName>
    </alternativeName>
    <alternativeName>
        <fullName evidence="16">Chromosome loss protein 1</fullName>
    </alternativeName>
    <alternativeName>
        <fullName evidence="18 19">DNA 5'-3' helicase CHL1</fullName>
    </alternativeName>
</protein>
<evidence type="ECO:0000256" key="7">
    <source>
        <dbReference type="ARBA" id="ARBA00022741"/>
    </source>
</evidence>
<comment type="similarity">
    <text evidence="3">Belongs to the DEAD box helicase family. DEAH subfamily. DDX11/CHL1 sub-subfamily.</text>
</comment>
<evidence type="ECO:0000313" key="24">
    <source>
        <dbReference type="Proteomes" id="UP001383192"/>
    </source>
</evidence>
<evidence type="ECO:0000256" key="5">
    <source>
        <dbReference type="ARBA" id="ARBA00017386"/>
    </source>
</evidence>
<dbReference type="GO" id="GO:0003677">
    <property type="term" value="F:DNA binding"/>
    <property type="evidence" value="ECO:0007669"/>
    <property type="project" value="InterPro"/>
</dbReference>
<evidence type="ECO:0000256" key="12">
    <source>
        <dbReference type="ARBA" id="ARBA00023014"/>
    </source>
</evidence>
<evidence type="ECO:0000256" key="20">
    <source>
        <dbReference type="ARBA" id="ARBA00045702"/>
    </source>
</evidence>
<reference evidence="23 24" key="1">
    <citation type="submission" date="2024-01" db="EMBL/GenBank/DDBJ databases">
        <title>A draft genome for a cacao thread blight-causing isolate of Paramarasmius palmivorus.</title>
        <authorList>
            <person name="Baruah I.K."/>
            <person name="Bukari Y."/>
            <person name="Amoako-Attah I."/>
            <person name="Meinhardt L.W."/>
            <person name="Bailey B.A."/>
            <person name="Cohen S.P."/>
        </authorList>
    </citation>
    <scope>NUCLEOTIDE SEQUENCE [LARGE SCALE GENOMIC DNA]</scope>
    <source>
        <strain evidence="23 24">GH-12</strain>
    </source>
</reference>
<dbReference type="NCBIfam" id="TIGR00604">
    <property type="entry name" value="rad3"/>
    <property type="match status" value="1"/>
</dbReference>
<accession>A0AAW0DZ51</accession>
<dbReference type="AlphaFoldDB" id="A0AAW0DZ51"/>
<name>A0AAW0DZ51_9AGAR</name>
<dbReference type="GO" id="GO:0034085">
    <property type="term" value="P:establishment of sister chromatid cohesion"/>
    <property type="evidence" value="ECO:0007669"/>
    <property type="project" value="TreeGrafter"/>
</dbReference>
<dbReference type="SUPFAM" id="SSF52540">
    <property type="entry name" value="P-loop containing nucleoside triphosphate hydrolases"/>
    <property type="match status" value="1"/>
</dbReference>
<comment type="function">
    <text evidence="20">ATP-dependent DNA helicase important for chromosome transmission and normal cell cycle progression in G(2)/M. May have a role in changing DNA topology to allow the loading of proteins involved in maintaining sister chromatid cohesion in the vicinity of the centromeres. Has a specific role in chromosome segregation during meiosis II.</text>
</comment>
<dbReference type="GO" id="GO:0051536">
    <property type="term" value="F:iron-sulfur cluster binding"/>
    <property type="evidence" value="ECO:0007669"/>
    <property type="project" value="UniProtKB-KW"/>
</dbReference>
<dbReference type="InterPro" id="IPR010614">
    <property type="entry name" value="RAD3-like_helicase_DEAD"/>
</dbReference>
<proteinExistence type="inferred from homology"/>
<keyword evidence="15" id="KW-0131">Cell cycle</keyword>
<evidence type="ECO:0000256" key="4">
    <source>
        <dbReference type="ARBA" id="ARBA00016387"/>
    </source>
</evidence>
<dbReference type="Proteomes" id="UP001383192">
    <property type="component" value="Unassembled WGS sequence"/>
</dbReference>
<comment type="subcellular location">
    <subcellularLocation>
        <location evidence="2">Nucleus</location>
    </subcellularLocation>
</comment>
<dbReference type="PROSITE" id="PS51193">
    <property type="entry name" value="HELICASE_ATP_BIND_2"/>
    <property type="match status" value="1"/>
</dbReference>
<dbReference type="PANTHER" id="PTHR11472:SF41">
    <property type="entry name" value="ATP-DEPENDENT DNA HELICASE DDX11-RELATED"/>
    <property type="match status" value="1"/>
</dbReference>
<keyword evidence="7" id="KW-0547">Nucleotide-binding</keyword>
<keyword evidence="9 23" id="KW-0347">Helicase</keyword>
<evidence type="ECO:0000259" key="22">
    <source>
        <dbReference type="PROSITE" id="PS51193"/>
    </source>
</evidence>
<evidence type="ECO:0000256" key="1">
    <source>
        <dbReference type="ARBA" id="ARBA00001966"/>
    </source>
</evidence>
<organism evidence="23 24">
    <name type="scientific">Paramarasmius palmivorus</name>
    <dbReference type="NCBI Taxonomy" id="297713"/>
    <lineage>
        <taxon>Eukaryota</taxon>
        <taxon>Fungi</taxon>
        <taxon>Dikarya</taxon>
        <taxon>Basidiomycota</taxon>
        <taxon>Agaricomycotina</taxon>
        <taxon>Agaricomycetes</taxon>
        <taxon>Agaricomycetidae</taxon>
        <taxon>Agaricales</taxon>
        <taxon>Marasmiineae</taxon>
        <taxon>Marasmiaceae</taxon>
        <taxon>Paramarasmius</taxon>
    </lineage>
</organism>
<comment type="cofactor">
    <cofactor evidence="1">
        <name>[4Fe-4S] cluster</name>
        <dbReference type="ChEBI" id="CHEBI:49883"/>
    </cofactor>
</comment>
<dbReference type="GO" id="GO:0006139">
    <property type="term" value="P:nucleobase-containing compound metabolic process"/>
    <property type="evidence" value="ECO:0007669"/>
    <property type="project" value="InterPro"/>
</dbReference>
<dbReference type="InterPro" id="IPR045028">
    <property type="entry name" value="DinG/Rad3-like"/>
</dbReference>
<evidence type="ECO:0000256" key="8">
    <source>
        <dbReference type="ARBA" id="ARBA00022801"/>
    </source>
</evidence>
<keyword evidence="14" id="KW-0539">Nucleus</keyword>
<evidence type="ECO:0000256" key="3">
    <source>
        <dbReference type="ARBA" id="ARBA00008435"/>
    </source>
</evidence>
<evidence type="ECO:0000256" key="17">
    <source>
        <dbReference type="ARBA" id="ARBA00044969"/>
    </source>
</evidence>
<evidence type="ECO:0000256" key="18">
    <source>
        <dbReference type="ARBA" id="ARBA00044998"/>
    </source>
</evidence>
<feature type="domain" description="Helicase ATP-binding" evidence="22">
    <location>
        <begin position="9"/>
        <end position="434"/>
    </location>
</feature>
<evidence type="ECO:0000256" key="10">
    <source>
        <dbReference type="ARBA" id="ARBA00022840"/>
    </source>
</evidence>
<dbReference type="InterPro" id="IPR027417">
    <property type="entry name" value="P-loop_NTPase"/>
</dbReference>
<keyword evidence="24" id="KW-1185">Reference proteome</keyword>
<dbReference type="Gene3D" id="3.40.50.300">
    <property type="entry name" value="P-loop containing nucleotide triphosphate hydrolases"/>
    <property type="match status" value="3"/>
</dbReference>
<dbReference type="Pfam" id="PF13307">
    <property type="entry name" value="Helicase_C_2"/>
    <property type="match status" value="1"/>
</dbReference>
<dbReference type="SMART" id="SM00488">
    <property type="entry name" value="DEXDc2"/>
    <property type="match status" value="1"/>
</dbReference>
<sequence>MSLELPTPEEFSAFPYSPPYPIQVELMRHLYTAIEQRKVTIVESPTGTGKTLSLLCSSMTWLNDEKNRARKGMLEALSGSGEPNDWVYEQTRERVRREIEDAERDYEEKLACARKSEQIQKAKMRARVTKKPRLLAEVVPEYDDDDFLPEAEEVEEEDNISPAVKALMAKFNKSSQQDAAEPTCTKIYYASRTHSQLTQVLPELQRLKISHTRIEQPATSSQRLLNKRKIEDSDHEGVSEAVPWRTVSLGSRKHLCINNELRARVHDVDEACRELLTEKGDRRCQFLPSMEEEYIINDFKDQILASPKDIEDLASAGRMSNVCPYFGSRKAIPQAEKSSREALGIDLTNQTSFAQVGTYLAKFRNRLSAQNMLHLKRLVAFLDALRKYLSDWKQESLKGSRKTEVLSAAELLERLGRRIVGLNMLAIEQYLRSSKIARKIASYAEKVAENETGSQKGSNRSGKGSIPPLHSVEDLLLSLAGATEDGRITLSIEGVNGQEVVIKYHLLNPAPHFREVVDAARSVILAGGTMSPMSDIVSQLFSHLPVERISTFSCGHIIDPTHLLTIAVTKGPRGSALDYKAGQQNNKDVTEELASIFLNFTHQVPAGMVVFFPSYNFLRAAKDAWDASGLLNKINAKKEVFFEPDDSASVESVLQEYSRAARSTTKRPGGAILFAVIGAKLSEGLNFSDDLARAVVIVGLPFANLGSVELQERMKYVKRLEDNRGVPRPHGMKDAAAELYENMCMNAVNQRRAIRHRNDWAALILLDQRYQGTGITQKLPGWIGGDLKVAHTFGAAVKEIGTFFRNRRE</sequence>
<dbReference type="SMART" id="SM00491">
    <property type="entry name" value="HELICc2"/>
    <property type="match status" value="1"/>
</dbReference>
<dbReference type="InterPro" id="IPR006554">
    <property type="entry name" value="Helicase-like_DEXD_c2"/>
</dbReference>
<comment type="caution">
    <text evidence="23">The sequence shown here is derived from an EMBL/GenBank/DDBJ whole genome shotgun (WGS) entry which is preliminary data.</text>
</comment>
<dbReference type="GO" id="GO:0016818">
    <property type="term" value="F:hydrolase activity, acting on acid anhydrides, in phosphorus-containing anhydrides"/>
    <property type="evidence" value="ECO:0007669"/>
    <property type="project" value="InterPro"/>
</dbReference>
<dbReference type="InterPro" id="IPR014013">
    <property type="entry name" value="Helic_SF1/SF2_ATP-bd_DinG/Rad3"/>
</dbReference>
<keyword evidence="13" id="KW-0413">Isomerase</keyword>
<evidence type="ECO:0000256" key="21">
    <source>
        <dbReference type="ARBA" id="ARBA00048954"/>
    </source>
</evidence>
<dbReference type="GO" id="GO:0043139">
    <property type="term" value="F:5'-3' DNA helicase activity"/>
    <property type="evidence" value="ECO:0007669"/>
    <property type="project" value="UniProtKB-EC"/>
</dbReference>
<dbReference type="GO" id="GO:0046872">
    <property type="term" value="F:metal ion binding"/>
    <property type="evidence" value="ECO:0007669"/>
    <property type="project" value="UniProtKB-KW"/>
</dbReference>
<evidence type="ECO:0000256" key="14">
    <source>
        <dbReference type="ARBA" id="ARBA00023242"/>
    </source>
</evidence>
<evidence type="ECO:0000256" key="11">
    <source>
        <dbReference type="ARBA" id="ARBA00023004"/>
    </source>
</evidence>
<keyword evidence="12" id="KW-0411">Iron-sulfur</keyword>
<comment type="catalytic activity">
    <reaction evidence="21">
        <text>ATP + H2O = ADP + phosphate + H(+)</text>
        <dbReference type="Rhea" id="RHEA:13065"/>
        <dbReference type="ChEBI" id="CHEBI:15377"/>
        <dbReference type="ChEBI" id="CHEBI:15378"/>
        <dbReference type="ChEBI" id="CHEBI:30616"/>
        <dbReference type="ChEBI" id="CHEBI:43474"/>
        <dbReference type="ChEBI" id="CHEBI:456216"/>
        <dbReference type="EC" id="5.6.2.3"/>
    </reaction>
</comment>
<evidence type="ECO:0000256" key="16">
    <source>
        <dbReference type="ARBA" id="ARBA00029709"/>
    </source>
</evidence>
<keyword evidence="8 23" id="KW-0378">Hydrolase</keyword>
<evidence type="ECO:0000256" key="13">
    <source>
        <dbReference type="ARBA" id="ARBA00023235"/>
    </source>
</evidence>
<evidence type="ECO:0000256" key="19">
    <source>
        <dbReference type="ARBA" id="ARBA00045008"/>
    </source>
</evidence>
<evidence type="ECO:0000256" key="15">
    <source>
        <dbReference type="ARBA" id="ARBA00023306"/>
    </source>
</evidence>
<dbReference type="EC" id="5.6.2.3" evidence="17"/>
<keyword evidence="6" id="KW-0479">Metal-binding</keyword>
<dbReference type="Pfam" id="PF06733">
    <property type="entry name" value="DEAD_2"/>
    <property type="match status" value="1"/>
</dbReference>
<keyword evidence="11" id="KW-0408">Iron</keyword>
<dbReference type="GO" id="GO:0005524">
    <property type="term" value="F:ATP binding"/>
    <property type="evidence" value="ECO:0007669"/>
    <property type="project" value="UniProtKB-KW"/>
</dbReference>
<evidence type="ECO:0000256" key="6">
    <source>
        <dbReference type="ARBA" id="ARBA00022723"/>
    </source>
</evidence>
<dbReference type="EMBL" id="JAYKXP010000006">
    <property type="protein sequence ID" value="KAK7056977.1"/>
    <property type="molecule type" value="Genomic_DNA"/>
</dbReference>
<dbReference type="InterPro" id="IPR006555">
    <property type="entry name" value="ATP-dep_Helicase_C"/>
</dbReference>
<keyword evidence="10" id="KW-0067">ATP-binding</keyword>
<evidence type="ECO:0000256" key="2">
    <source>
        <dbReference type="ARBA" id="ARBA00004123"/>
    </source>
</evidence>
<evidence type="ECO:0000256" key="9">
    <source>
        <dbReference type="ARBA" id="ARBA00022806"/>
    </source>
</evidence>